<reference evidence="6" key="2">
    <citation type="journal article" date="2023" name="BMC Genomics">
        <title>Pest status, molecular evolution, and epigenetic factors derived from the genome assembly of Frankliniella fusca, a thysanopteran phytovirus vector.</title>
        <authorList>
            <person name="Catto M.A."/>
            <person name="Labadie P.E."/>
            <person name="Jacobson A.L."/>
            <person name="Kennedy G.G."/>
            <person name="Srinivasan R."/>
            <person name="Hunt B.G."/>
        </authorList>
    </citation>
    <scope>NUCLEOTIDE SEQUENCE</scope>
    <source>
        <strain evidence="6">PL_HMW_Pooled</strain>
    </source>
</reference>
<keyword evidence="3" id="KW-0862">Zinc</keyword>
<keyword evidence="1" id="KW-0479">Metal-binding</keyword>
<protein>
    <submittedName>
        <fullName evidence="6">Transcription initiation factor TFIID subunit 3</fullName>
    </submittedName>
</protein>
<dbReference type="Gene3D" id="2.60.120.650">
    <property type="entry name" value="Cupin"/>
    <property type="match status" value="1"/>
</dbReference>
<dbReference type="SUPFAM" id="SSF57903">
    <property type="entry name" value="FYVE/PHD zinc finger"/>
    <property type="match status" value="1"/>
</dbReference>
<evidence type="ECO:0000313" key="7">
    <source>
        <dbReference type="Proteomes" id="UP001219518"/>
    </source>
</evidence>
<dbReference type="Pfam" id="PF00628">
    <property type="entry name" value="PHD"/>
    <property type="match status" value="1"/>
</dbReference>
<organism evidence="6 7">
    <name type="scientific">Frankliniella fusca</name>
    <dbReference type="NCBI Taxonomy" id="407009"/>
    <lineage>
        <taxon>Eukaryota</taxon>
        <taxon>Metazoa</taxon>
        <taxon>Ecdysozoa</taxon>
        <taxon>Arthropoda</taxon>
        <taxon>Hexapoda</taxon>
        <taxon>Insecta</taxon>
        <taxon>Pterygota</taxon>
        <taxon>Neoptera</taxon>
        <taxon>Paraneoptera</taxon>
        <taxon>Thysanoptera</taxon>
        <taxon>Terebrantia</taxon>
        <taxon>Thripoidea</taxon>
        <taxon>Thripidae</taxon>
        <taxon>Frankliniella</taxon>
    </lineage>
</organism>
<proteinExistence type="predicted"/>
<evidence type="ECO:0000256" key="2">
    <source>
        <dbReference type="ARBA" id="ARBA00022771"/>
    </source>
</evidence>
<sequence length="229" mass="25768">MIECSKCLKWFHCNCVGVLERDLKKMKTVKWFCPMCSQIVINSLNKSIALKDKHLAWKEAVCQELKEEIKFLKDKTEKSQSNNAWVTEAVQGAGGPFILSSTHKEMKLELPPPYKENMEHKDTNIPAEMAEGLTPIREVMNSILKTVEDSLENCGGDTKLHPKDKAKDSTPIKELIGNGVMPLQETVQGNGGSNIAAENIAQDLTPITEVHQARPLFRQRKTRLSLKKK</sequence>
<dbReference type="InterPro" id="IPR019787">
    <property type="entry name" value="Znf_PHD-finger"/>
</dbReference>
<evidence type="ECO:0000256" key="1">
    <source>
        <dbReference type="ARBA" id="ARBA00022723"/>
    </source>
</evidence>
<dbReference type="GO" id="GO:0008270">
    <property type="term" value="F:zinc ion binding"/>
    <property type="evidence" value="ECO:0007669"/>
    <property type="project" value="UniProtKB-KW"/>
</dbReference>
<evidence type="ECO:0000256" key="3">
    <source>
        <dbReference type="ARBA" id="ARBA00022833"/>
    </source>
</evidence>
<evidence type="ECO:0000259" key="5">
    <source>
        <dbReference type="Pfam" id="PF00628"/>
    </source>
</evidence>
<gene>
    <name evidence="6" type="ORF">KUF71_001774</name>
</gene>
<dbReference type="InterPro" id="IPR011011">
    <property type="entry name" value="Znf_FYVE_PHD"/>
</dbReference>
<name>A0AAE1HLI0_9NEOP</name>
<reference evidence="6" key="1">
    <citation type="submission" date="2021-07" db="EMBL/GenBank/DDBJ databases">
        <authorList>
            <person name="Catto M.A."/>
            <person name="Jacobson A."/>
            <person name="Kennedy G."/>
            <person name="Labadie P."/>
            <person name="Hunt B.G."/>
            <person name="Srinivasan R."/>
        </authorList>
    </citation>
    <scope>NUCLEOTIDE SEQUENCE</scope>
    <source>
        <strain evidence="6">PL_HMW_Pooled</strain>
        <tissue evidence="6">Head</tissue>
    </source>
</reference>
<dbReference type="AlphaFoldDB" id="A0AAE1HLI0"/>
<dbReference type="Proteomes" id="UP001219518">
    <property type="component" value="Unassembled WGS sequence"/>
</dbReference>
<keyword evidence="4" id="KW-0175">Coiled coil</keyword>
<keyword evidence="2" id="KW-0863">Zinc-finger</keyword>
<evidence type="ECO:0000256" key="4">
    <source>
        <dbReference type="SAM" id="Coils"/>
    </source>
</evidence>
<feature type="coiled-coil region" evidence="4">
    <location>
        <begin position="55"/>
        <end position="82"/>
    </location>
</feature>
<evidence type="ECO:0000313" key="6">
    <source>
        <dbReference type="EMBL" id="KAK3923363.1"/>
    </source>
</evidence>
<feature type="domain" description="PHD-type" evidence="5">
    <location>
        <begin position="1"/>
        <end position="36"/>
    </location>
</feature>
<accession>A0AAE1HLI0</accession>
<dbReference type="EMBL" id="JAHWGI010001145">
    <property type="protein sequence ID" value="KAK3923363.1"/>
    <property type="molecule type" value="Genomic_DNA"/>
</dbReference>
<comment type="caution">
    <text evidence="6">The sequence shown here is derived from an EMBL/GenBank/DDBJ whole genome shotgun (WGS) entry which is preliminary data.</text>
</comment>
<keyword evidence="7" id="KW-1185">Reference proteome</keyword>